<comment type="caution">
    <text evidence="7">The sequence shown here is derived from an EMBL/GenBank/DDBJ whole genome shotgun (WGS) entry which is preliminary data.</text>
</comment>
<dbReference type="GO" id="GO:0005886">
    <property type="term" value="C:plasma membrane"/>
    <property type="evidence" value="ECO:0007669"/>
    <property type="project" value="TreeGrafter"/>
</dbReference>
<dbReference type="EMBL" id="CAJGYO010000011">
    <property type="protein sequence ID" value="CAD6260987.1"/>
    <property type="molecule type" value="Genomic_DNA"/>
</dbReference>
<dbReference type="GO" id="GO:0098542">
    <property type="term" value="P:defense response to other organism"/>
    <property type="evidence" value="ECO:0007669"/>
    <property type="project" value="InterPro"/>
</dbReference>
<accession>A0A811QXH3</accession>
<keyword evidence="2 5" id="KW-0812">Transmembrane</keyword>
<dbReference type="PANTHER" id="PTHR31415">
    <property type="entry name" value="OS05G0367900 PROTEIN"/>
    <property type="match status" value="1"/>
</dbReference>
<feature type="domain" description="Late embryogenesis abundant protein LEA-2 subgroup" evidence="6">
    <location>
        <begin position="72"/>
        <end position="171"/>
    </location>
</feature>
<evidence type="ECO:0000256" key="3">
    <source>
        <dbReference type="ARBA" id="ARBA00022989"/>
    </source>
</evidence>
<organism evidence="7 8">
    <name type="scientific">Miscanthus lutarioriparius</name>
    <dbReference type="NCBI Taxonomy" id="422564"/>
    <lineage>
        <taxon>Eukaryota</taxon>
        <taxon>Viridiplantae</taxon>
        <taxon>Streptophyta</taxon>
        <taxon>Embryophyta</taxon>
        <taxon>Tracheophyta</taxon>
        <taxon>Spermatophyta</taxon>
        <taxon>Magnoliopsida</taxon>
        <taxon>Liliopsida</taxon>
        <taxon>Poales</taxon>
        <taxon>Poaceae</taxon>
        <taxon>PACMAD clade</taxon>
        <taxon>Panicoideae</taxon>
        <taxon>Andropogonodae</taxon>
        <taxon>Andropogoneae</taxon>
        <taxon>Saccharinae</taxon>
        <taxon>Miscanthus</taxon>
    </lineage>
</organism>
<evidence type="ECO:0000256" key="4">
    <source>
        <dbReference type="ARBA" id="ARBA00023136"/>
    </source>
</evidence>
<protein>
    <recommendedName>
        <fullName evidence="6">Late embryogenesis abundant protein LEA-2 subgroup domain-containing protein</fullName>
    </recommendedName>
</protein>
<evidence type="ECO:0000313" key="7">
    <source>
        <dbReference type="EMBL" id="CAD6260987.1"/>
    </source>
</evidence>
<gene>
    <name evidence="7" type="ORF">NCGR_LOCUS44409</name>
</gene>
<proteinExistence type="predicted"/>
<dbReference type="InterPro" id="IPR004864">
    <property type="entry name" value="LEA_2"/>
</dbReference>
<keyword evidence="3 5" id="KW-1133">Transmembrane helix</keyword>
<evidence type="ECO:0000256" key="5">
    <source>
        <dbReference type="SAM" id="Phobius"/>
    </source>
</evidence>
<dbReference type="PANTHER" id="PTHR31415:SF12">
    <property type="entry name" value="OS04G0416700 PROTEIN"/>
    <property type="match status" value="1"/>
</dbReference>
<dbReference type="OrthoDB" id="1426517at2759"/>
<keyword evidence="4 5" id="KW-0472">Membrane</keyword>
<name>A0A811QXH3_9POAL</name>
<dbReference type="GO" id="GO:0009506">
    <property type="term" value="C:plasmodesma"/>
    <property type="evidence" value="ECO:0007669"/>
    <property type="project" value="TreeGrafter"/>
</dbReference>
<sequence length="223" mass="23993">MGKEKHHRDWILRRCCGAIAACILTLFAVVGFIILVIYLALRPSKPSFYLQDVQLRSIDLSDPTLSLDLQVTIASRNPNERVGVYYKTLDAFTTYRDEPVTVPVSMPSIYQGHKDVSVWSPVMSGDAVPVAQYVANAMKQDIAAGYVLLHVKVEGRVKWKVGSWVSGGYHLFVNCPAMLATSGSAFAGGAFAASAASGVGVPAGVNTTVSLKFTHPADCTVDV</sequence>
<evidence type="ECO:0000259" key="6">
    <source>
        <dbReference type="Pfam" id="PF03168"/>
    </source>
</evidence>
<keyword evidence="8" id="KW-1185">Reference proteome</keyword>
<dbReference type="Pfam" id="PF03168">
    <property type="entry name" value="LEA_2"/>
    <property type="match status" value="1"/>
</dbReference>
<feature type="transmembrane region" description="Helical" evidence="5">
    <location>
        <begin position="12"/>
        <end position="41"/>
    </location>
</feature>
<comment type="subcellular location">
    <subcellularLocation>
        <location evidence="1">Membrane</location>
        <topology evidence="1">Single-pass membrane protein</topology>
    </subcellularLocation>
</comment>
<dbReference type="Proteomes" id="UP000604825">
    <property type="component" value="Unassembled WGS sequence"/>
</dbReference>
<dbReference type="AlphaFoldDB" id="A0A811QXH3"/>
<evidence type="ECO:0000256" key="1">
    <source>
        <dbReference type="ARBA" id="ARBA00004167"/>
    </source>
</evidence>
<evidence type="ECO:0000313" key="8">
    <source>
        <dbReference type="Proteomes" id="UP000604825"/>
    </source>
</evidence>
<dbReference type="InterPro" id="IPR044839">
    <property type="entry name" value="NDR1-like"/>
</dbReference>
<evidence type="ECO:0000256" key="2">
    <source>
        <dbReference type="ARBA" id="ARBA00022692"/>
    </source>
</evidence>
<reference evidence="7" key="1">
    <citation type="submission" date="2020-10" db="EMBL/GenBank/DDBJ databases">
        <authorList>
            <person name="Han B."/>
            <person name="Lu T."/>
            <person name="Zhao Q."/>
            <person name="Huang X."/>
            <person name="Zhao Y."/>
        </authorList>
    </citation>
    <scope>NUCLEOTIDE SEQUENCE</scope>
</reference>